<dbReference type="GO" id="GO:0005737">
    <property type="term" value="C:cytoplasm"/>
    <property type="evidence" value="ECO:0007669"/>
    <property type="project" value="TreeGrafter"/>
</dbReference>
<dbReference type="InterPro" id="IPR019491">
    <property type="entry name" value="Lipoate_protein_ligase_C"/>
</dbReference>
<dbReference type="InterPro" id="IPR045864">
    <property type="entry name" value="aa-tRNA-synth_II/BPL/LPL"/>
</dbReference>
<dbReference type="NCBIfam" id="TIGR00545">
    <property type="entry name" value="lipoyltrans"/>
    <property type="match status" value="1"/>
</dbReference>
<dbReference type="PANTHER" id="PTHR12561:SF3">
    <property type="entry name" value="LIPOYLTRANSFERASE 1, MITOCHONDRIAL"/>
    <property type="match status" value="1"/>
</dbReference>
<protein>
    <recommendedName>
        <fullName evidence="3">lipoate--protein ligase</fullName>
        <ecNumber evidence="3">6.3.1.20</ecNumber>
    </recommendedName>
</protein>
<evidence type="ECO:0000256" key="1">
    <source>
        <dbReference type="ARBA" id="ARBA00005085"/>
    </source>
</evidence>
<evidence type="ECO:0000256" key="2">
    <source>
        <dbReference type="ARBA" id="ARBA00005124"/>
    </source>
</evidence>
<dbReference type="GO" id="GO:0016979">
    <property type="term" value="F:lipoate-protein ligase activity"/>
    <property type="evidence" value="ECO:0007669"/>
    <property type="project" value="UniProtKB-EC"/>
</dbReference>
<dbReference type="PANTHER" id="PTHR12561">
    <property type="entry name" value="LIPOATE-PROTEIN LIGASE"/>
    <property type="match status" value="1"/>
</dbReference>
<dbReference type="Gene3D" id="3.30.390.50">
    <property type="entry name" value="CO dehydrogenase flavoprotein, C-terminal domain"/>
    <property type="match status" value="1"/>
</dbReference>
<dbReference type="SUPFAM" id="SSF82649">
    <property type="entry name" value="SufE/NifU"/>
    <property type="match status" value="1"/>
</dbReference>
<evidence type="ECO:0000256" key="5">
    <source>
        <dbReference type="ARBA" id="ARBA00022741"/>
    </source>
</evidence>
<dbReference type="Pfam" id="PF10437">
    <property type="entry name" value="Lip_prot_lig_C"/>
    <property type="match status" value="1"/>
</dbReference>
<evidence type="ECO:0000256" key="3">
    <source>
        <dbReference type="ARBA" id="ARBA00012367"/>
    </source>
</evidence>
<dbReference type="InterPro" id="IPR004562">
    <property type="entry name" value="LipoylTrfase_LipoateP_Ligase"/>
</dbReference>
<keyword evidence="6" id="KW-0067">ATP-binding</keyword>
<dbReference type="CDD" id="cd16443">
    <property type="entry name" value="LplA"/>
    <property type="match status" value="1"/>
</dbReference>
<comment type="pathway">
    <text evidence="2">Protein modification; protein lipoylation via exogenous pathway; protein N(6)-(lipoyl)lysine from lipoate: step 1/2.</text>
</comment>
<dbReference type="Proteomes" id="UP000823910">
    <property type="component" value="Unassembled WGS sequence"/>
</dbReference>
<evidence type="ECO:0000256" key="7">
    <source>
        <dbReference type="ARBA" id="ARBA00048037"/>
    </source>
</evidence>
<evidence type="ECO:0000256" key="6">
    <source>
        <dbReference type="ARBA" id="ARBA00022840"/>
    </source>
</evidence>
<dbReference type="GO" id="GO:0009249">
    <property type="term" value="P:protein lipoylation"/>
    <property type="evidence" value="ECO:0007669"/>
    <property type="project" value="InterPro"/>
</dbReference>
<keyword evidence="4 9" id="KW-0436">Ligase</keyword>
<reference evidence="9" key="2">
    <citation type="submission" date="2021-04" db="EMBL/GenBank/DDBJ databases">
        <authorList>
            <person name="Gilroy R."/>
        </authorList>
    </citation>
    <scope>NUCLEOTIDE SEQUENCE</scope>
    <source>
        <strain evidence="9">CHK180-15479</strain>
    </source>
</reference>
<comment type="catalytic activity">
    <reaction evidence="7">
        <text>L-lysyl-[lipoyl-carrier protein] + (R)-lipoate + ATP = N(6)-[(R)-lipoyl]-L-lysyl-[lipoyl-carrier protein] + AMP + diphosphate + H(+)</text>
        <dbReference type="Rhea" id="RHEA:49288"/>
        <dbReference type="Rhea" id="RHEA-COMP:10500"/>
        <dbReference type="Rhea" id="RHEA-COMP:10502"/>
        <dbReference type="ChEBI" id="CHEBI:15378"/>
        <dbReference type="ChEBI" id="CHEBI:29969"/>
        <dbReference type="ChEBI" id="CHEBI:30616"/>
        <dbReference type="ChEBI" id="CHEBI:33019"/>
        <dbReference type="ChEBI" id="CHEBI:83088"/>
        <dbReference type="ChEBI" id="CHEBI:83099"/>
        <dbReference type="ChEBI" id="CHEBI:456215"/>
        <dbReference type="EC" id="6.3.1.20"/>
    </reaction>
</comment>
<proteinExistence type="predicted"/>
<sequence length="338" mass="38359">MIDRLLWIETENTEPYKNLAMEEYLTLHGPEGACILFLWQNRHTVVIGKNQNCWKECRVEELEKDGGFLARRPSGGGAVFHDLGNLNFSFIADREDYRVDRQLDVILEAVRMAGIRAEKTGRNDIAVDGKKFSGNAFNRMGGRCCHHGTLMIHADREAMSRYLSVSQDKLASKGVSSVKSRVTNLDAYCPGLTVERMKEYLVSAFEHIYGQKAEQVREESLPGEEIAPLRERFASWEWKYGRRIPFSREIGGRYSWGGIQIQLAVNEGRIVQVQIFSDAMEQELASALEMALKGCPYRTNEMEERAAKAVRAVGEETAIPPQMEEDIRQLMQSALECV</sequence>
<dbReference type="Pfam" id="PF21948">
    <property type="entry name" value="LplA-B_cat"/>
    <property type="match status" value="1"/>
</dbReference>
<dbReference type="AlphaFoldDB" id="A0A9D2MY15"/>
<evidence type="ECO:0000259" key="8">
    <source>
        <dbReference type="PROSITE" id="PS51733"/>
    </source>
</evidence>
<evidence type="ECO:0000256" key="4">
    <source>
        <dbReference type="ARBA" id="ARBA00022598"/>
    </source>
</evidence>
<accession>A0A9D2MY15</accession>
<dbReference type="PROSITE" id="PS51733">
    <property type="entry name" value="BPL_LPL_CATALYTIC"/>
    <property type="match status" value="1"/>
</dbReference>
<name>A0A9D2MY15_9FIRM</name>
<comment type="caution">
    <text evidence="9">The sequence shown here is derived from an EMBL/GenBank/DDBJ whole genome shotgun (WGS) entry which is preliminary data.</text>
</comment>
<dbReference type="EC" id="6.3.1.20" evidence="3"/>
<dbReference type="GO" id="GO:0005524">
    <property type="term" value="F:ATP binding"/>
    <property type="evidence" value="ECO:0007669"/>
    <property type="project" value="UniProtKB-KW"/>
</dbReference>
<dbReference type="InterPro" id="IPR004143">
    <property type="entry name" value="BPL_LPL_catalytic"/>
</dbReference>
<organism evidence="9 10">
    <name type="scientific">Candidatus Enterocloster excrementipullorum</name>
    <dbReference type="NCBI Taxonomy" id="2838559"/>
    <lineage>
        <taxon>Bacteria</taxon>
        <taxon>Bacillati</taxon>
        <taxon>Bacillota</taxon>
        <taxon>Clostridia</taxon>
        <taxon>Lachnospirales</taxon>
        <taxon>Lachnospiraceae</taxon>
        <taxon>Enterocloster</taxon>
    </lineage>
</organism>
<comment type="pathway">
    <text evidence="1">Protein modification; protein lipoylation via exogenous pathway; protein N(6)-(lipoyl)lysine from lipoate: step 2/2.</text>
</comment>
<dbReference type="Gene3D" id="3.30.930.10">
    <property type="entry name" value="Bira Bifunctional Protein, Domain 2"/>
    <property type="match status" value="1"/>
</dbReference>
<evidence type="ECO:0000313" key="10">
    <source>
        <dbReference type="Proteomes" id="UP000823910"/>
    </source>
</evidence>
<reference evidence="9" key="1">
    <citation type="journal article" date="2021" name="PeerJ">
        <title>Extensive microbial diversity within the chicken gut microbiome revealed by metagenomics and culture.</title>
        <authorList>
            <person name="Gilroy R."/>
            <person name="Ravi A."/>
            <person name="Getino M."/>
            <person name="Pursley I."/>
            <person name="Horton D.L."/>
            <person name="Alikhan N.F."/>
            <person name="Baker D."/>
            <person name="Gharbi K."/>
            <person name="Hall N."/>
            <person name="Watson M."/>
            <person name="Adriaenssens E.M."/>
            <person name="Foster-Nyarko E."/>
            <person name="Jarju S."/>
            <person name="Secka A."/>
            <person name="Antonio M."/>
            <person name="Oren A."/>
            <person name="Chaudhuri R.R."/>
            <person name="La Ragione R."/>
            <person name="Hildebrand F."/>
            <person name="Pallen M.J."/>
        </authorList>
    </citation>
    <scope>NUCLEOTIDE SEQUENCE</scope>
    <source>
        <strain evidence="9">CHK180-15479</strain>
    </source>
</reference>
<keyword evidence="5" id="KW-0547">Nucleotide-binding</keyword>
<evidence type="ECO:0000313" key="9">
    <source>
        <dbReference type="EMBL" id="HJC05275.1"/>
    </source>
</evidence>
<feature type="domain" description="BPL/LPL catalytic" evidence="8">
    <location>
        <begin position="30"/>
        <end position="213"/>
    </location>
</feature>
<dbReference type="GO" id="GO:0017118">
    <property type="term" value="F:lipoyltransferase activity"/>
    <property type="evidence" value="ECO:0007669"/>
    <property type="project" value="TreeGrafter"/>
</dbReference>
<gene>
    <name evidence="9" type="ORF">H9704_03850</name>
</gene>
<dbReference type="SUPFAM" id="SSF55681">
    <property type="entry name" value="Class II aaRS and biotin synthetases"/>
    <property type="match status" value="1"/>
</dbReference>
<dbReference type="EMBL" id="DWWT01000016">
    <property type="protein sequence ID" value="HJC05275.1"/>
    <property type="molecule type" value="Genomic_DNA"/>
</dbReference>